<reference evidence="3" key="2">
    <citation type="journal article" date="2019" name="bioRxiv">
        <title>Genomics, evolutionary history and diagnostics of the Alternaria alternata species group including apple and Asian pear pathotypes.</title>
        <authorList>
            <person name="Armitage A.D."/>
            <person name="Cockerton H.M."/>
            <person name="Sreenivasaprasad S."/>
            <person name="Woodhall J.W."/>
            <person name="Lane C.R."/>
            <person name="Harrison R.J."/>
            <person name="Clarkson J.P."/>
        </authorList>
    </citation>
    <scope>NUCLEOTIDE SEQUENCE</scope>
    <source>
        <strain evidence="3">FERA 1164</strain>
        <strain evidence="4">FERA 635</strain>
    </source>
</reference>
<evidence type="ECO:0000313" key="6">
    <source>
        <dbReference type="Proteomes" id="UP000293195"/>
    </source>
</evidence>
<accession>A0AB37WTL7</accession>
<dbReference type="EMBL" id="PDXB01000004">
    <property type="protein sequence ID" value="RYN35411.1"/>
    <property type="molecule type" value="Genomic_DNA"/>
</dbReference>
<evidence type="ECO:0000313" key="5">
    <source>
        <dbReference type="Proteomes" id="UP000292340"/>
    </source>
</evidence>
<sequence>MANPQHTEGQTNSPSECYNNAPYQCSDHNTPVQSPSALNSPNLHQTVPTQHNSPVDHAANLDQTLSNQSRSNQPTTDQLKYGEPLENSFMQNQPVHNSPLQDLPCQSGPNAKQPVIPLQANVPIMKPEKNEMTFNEVMREADEAMQKANEARGEADEVMREADEAMQKANEARGEADEVMREADEAMQKANEFMDSTNNTDWKVTEEELEAYEQFEKSLQHDANHVPEVIDQIQAIPNSKYLVHEKYDCVEAERVAKETHEEVVRMLSSLKQPKLRTQESGVAKTSKPAQRVAQSEGDDMQPMPTSKSSSSIHSDKIQNNSQTEGKPPPKEAVQTPTTTF</sequence>
<dbReference type="EMBL" id="PDXF01000003">
    <property type="protein sequence ID" value="RYO08782.1"/>
    <property type="molecule type" value="Genomic_DNA"/>
</dbReference>
<dbReference type="Proteomes" id="UP000292340">
    <property type="component" value="Unassembled WGS sequence"/>
</dbReference>
<keyword evidence="1" id="KW-0175">Coiled coil</keyword>
<reference evidence="3" key="1">
    <citation type="submission" date="2017-10" db="EMBL/GenBank/DDBJ databases">
        <authorList>
            <person name="Armitage A.D."/>
            <person name="Barbara D.J."/>
            <person name="Woodhall J.W."/>
            <person name="Sreenivasaprasad S."/>
            <person name="Lane C.R."/>
            <person name="Clarkson J.P."/>
            <person name="Harrison R.J."/>
        </authorList>
    </citation>
    <scope>NUCLEOTIDE SEQUENCE</scope>
    <source>
        <strain evidence="3">FERA 1164</strain>
        <strain evidence="4">FERA 635</strain>
    </source>
</reference>
<name>A0AB37WTL7_9PLEO</name>
<dbReference type="InterPro" id="IPR021793">
    <property type="entry name" value="Oprl"/>
</dbReference>
<evidence type="ECO:0000256" key="2">
    <source>
        <dbReference type="SAM" id="MobiDB-lite"/>
    </source>
</evidence>
<feature type="compositionally biased region" description="Polar residues" evidence="2">
    <location>
        <begin position="89"/>
        <end position="100"/>
    </location>
</feature>
<dbReference type="Proteomes" id="UP000293195">
    <property type="component" value="Unassembled WGS sequence"/>
</dbReference>
<dbReference type="AlphaFoldDB" id="A0AB37WTL7"/>
<evidence type="ECO:0000313" key="4">
    <source>
        <dbReference type="EMBL" id="RYO08782.1"/>
    </source>
</evidence>
<keyword evidence="6" id="KW-1185">Reference proteome</keyword>
<feature type="compositionally biased region" description="Polar residues" evidence="2">
    <location>
        <begin position="1"/>
        <end position="53"/>
    </location>
</feature>
<organism evidence="3 5">
    <name type="scientific">Alternaria tenuissima</name>
    <dbReference type="NCBI Taxonomy" id="119927"/>
    <lineage>
        <taxon>Eukaryota</taxon>
        <taxon>Fungi</taxon>
        <taxon>Dikarya</taxon>
        <taxon>Ascomycota</taxon>
        <taxon>Pezizomycotina</taxon>
        <taxon>Dothideomycetes</taxon>
        <taxon>Pleosporomycetidae</taxon>
        <taxon>Pleosporales</taxon>
        <taxon>Pleosporineae</taxon>
        <taxon>Pleosporaceae</taxon>
        <taxon>Alternaria</taxon>
        <taxon>Alternaria sect. Alternaria</taxon>
        <taxon>Alternaria alternata complex</taxon>
    </lineage>
</organism>
<protein>
    <submittedName>
        <fullName evidence="3">Uncharacterized protein</fullName>
    </submittedName>
</protein>
<evidence type="ECO:0000256" key="1">
    <source>
        <dbReference type="SAM" id="Coils"/>
    </source>
</evidence>
<feature type="region of interest" description="Disordered" evidence="2">
    <location>
        <begin position="270"/>
        <end position="340"/>
    </location>
</feature>
<evidence type="ECO:0000313" key="3">
    <source>
        <dbReference type="EMBL" id="RYN35411.1"/>
    </source>
</evidence>
<feature type="coiled-coil region" evidence="1">
    <location>
        <begin position="134"/>
        <end position="196"/>
    </location>
</feature>
<proteinExistence type="predicted"/>
<comment type="caution">
    <text evidence="3">The sequence shown here is derived from an EMBL/GenBank/DDBJ whole genome shotgun (WGS) entry which is preliminary data.</text>
</comment>
<feature type="region of interest" description="Disordered" evidence="2">
    <location>
        <begin position="89"/>
        <end position="111"/>
    </location>
</feature>
<gene>
    <name evidence="3" type="ORF">AA0115_g2070</name>
    <name evidence="4" type="ORF">AA0119_g1090</name>
</gene>
<feature type="region of interest" description="Disordered" evidence="2">
    <location>
        <begin position="1"/>
        <end position="60"/>
    </location>
</feature>
<dbReference type="Pfam" id="PF11839">
    <property type="entry name" value="Alanine_zipper"/>
    <property type="match status" value="1"/>
</dbReference>